<dbReference type="PANTHER" id="PTHR42648:SF28">
    <property type="entry name" value="TRANSPOSON-ENCODED PROTEIN WITH RIBONUCLEASE H-LIKE AND RETROVIRUS ZINC FINGER-LIKE DOMAINS"/>
    <property type="match status" value="1"/>
</dbReference>
<evidence type="ECO:0000256" key="3">
    <source>
        <dbReference type="SAM" id="Phobius"/>
    </source>
</evidence>
<keyword evidence="7" id="KW-1185">Reference proteome</keyword>
<dbReference type="Proteomes" id="UP000257109">
    <property type="component" value="Unassembled WGS sequence"/>
</dbReference>
<dbReference type="Pfam" id="PF25597">
    <property type="entry name" value="SH3_retrovirus"/>
    <property type="match status" value="1"/>
</dbReference>
<keyword evidence="1" id="KW-0479">Metal-binding</keyword>
<dbReference type="PANTHER" id="PTHR42648">
    <property type="entry name" value="TRANSPOSASE, PUTATIVE-RELATED"/>
    <property type="match status" value="1"/>
</dbReference>
<dbReference type="STRING" id="157652.A0A371GNX8"/>
<evidence type="ECO:0000259" key="5">
    <source>
        <dbReference type="Pfam" id="PF25597"/>
    </source>
</evidence>
<keyword evidence="3" id="KW-0472">Membrane</keyword>
<dbReference type="GO" id="GO:0046872">
    <property type="term" value="F:metal ion binding"/>
    <property type="evidence" value="ECO:0007669"/>
    <property type="project" value="UniProtKB-KW"/>
</dbReference>
<dbReference type="AlphaFoldDB" id="A0A371GNX8"/>
<dbReference type="OrthoDB" id="1750639at2759"/>
<name>A0A371GNX8_MUCPR</name>
<dbReference type="InterPro" id="IPR012337">
    <property type="entry name" value="RNaseH-like_sf"/>
</dbReference>
<feature type="transmembrane region" description="Helical" evidence="3">
    <location>
        <begin position="243"/>
        <end position="265"/>
    </location>
</feature>
<sequence length="359" mass="41721">MYPVTWIFLMKHKYKVCQIFVDFFHFAKNQFGKSIKRLRLDNDTEFVNLEFSKFFLKIMEEVVLTATYLINRFPTRVLNNISSIKHMLYFFPNSLLMLSLPSHVFGCVAFVHSYNPHRGKLDFKAVKYIFIGYPSKKKWFKCYHPPSRQIFISMDVTFHETQSLFVSPPLQESYLEVEFVIVSLPFLTQDAIESLLVPTQDVMTLPVPTQDVIESCLSSSSKSLGTHSSPKASSIGNDHGSSILFLNLCVLTISMYNIGVLLLSLMQSKHLHQYRNNERRVERPKDKRVVGCRWIYTVKCKSDGSLEQYKERLVTKGYTQTYGIDYDETFVPVSKMNTVRVILSLVAHFSWNFQQFDIV</sequence>
<dbReference type="InterPro" id="IPR039537">
    <property type="entry name" value="Retrotran_Ty1/copia-like"/>
</dbReference>
<keyword evidence="2" id="KW-0378">Hydrolase</keyword>
<feature type="domain" description="Reverse transcriptase Ty1/copia-type" evidence="4">
    <location>
        <begin position="281"/>
        <end position="358"/>
    </location>
</feature>
<dbReference type="InterPro" id="IPR013103">
    <property type="entry name" value="RVT_2"/>
</dbReference>
<feature type="domain" description="Retroviral polymerase SH3-like" evidence="5">
    <location>
        <begin position="107"/>
        <end position="164"/>
    </location>
</feature>
<comment type="caution">
    <text evidence="6">The sequence shown here is derived from an EMBL/GenBank/DDBJ whole genome shotgun (WGS) entry which is preliminary data.</text>
</comment>
<evidence type="ECO:0000256" key="1">
    <source>
        <dbReference type="ARBA" id="ARBA00022723"/>
    </source>
</evidence>
<evidence type="ECO:0000256" key="2">
    <source>
        <dbReference type="ARBA" id="ARBA00022801"/>
    </source>
</evidence>
<feature type="non-terminal residue" evidence="6">
    <location>
        <position position="1"/>
    </location>
</feature>
<dbReference type="GO" id="GO:0016787">
    <property type="term" value="F:hydrolase activity"/>
    <property type="evidence" value="ECO:0007669"/>
    <property type="project" value="UniProtKB-KW"/>
</dbReference>
<dbReference type="EMBL" id="QJKJ01004921">
    <property type="protein sequence ID" value="RDX92226.1"/>
    <property type="molecule type" value="Genomic_DNA"/>
</dbReference>
<keyword evidence="3" id="KW-1133">Transmembrane helix</keyword>
<dbReference type="Pfam" id="PF07727">
    <property type="entry name" value="RVT_2"/>
    <property type="match status" value="1"/>
</dbReference>
<protein>
    <submittedName>
        <fullName evidence="6">Uncharacterized protein</fullName>
    </submittedName>
</protein>
<organism evidence="6 7">
    <name type="scientific">Mucuna pruriens</name>
    <name type="common">Velvet bean</name>
    <name type="synonym">Dolichos pruriens</name>
    <dbReference type="NCBI Taxonomy" id="157652"/>
    <lineage>
        <taxon>Eukaryota</taxon>
        <taxon>Viridiplantae</taxon>
        <taxon>Streptophyta</taxon>
        <taxon>Embryophyta</taxon>
        <taxon>Tracheophyta</taxon>
        <taxon>Spermatophyta</taxon>
        <taxon>Magnoliopsida</taxon>
        <taxon>eudicotyledons</taxon>
        <taxon>Gunneridae</taxon>
        <taxon>Pentapetalae</taxon>
        <taxon>rosids</taxon>
        <taxon>fabids</taxon>
        <taxon>Fabales</taxon>
        <taxon>Fabaceae</taxon>
        <taxon>Papilionoideae</taxon>
        <taxon>50 kb inversion clade</taxon>
        <taxon>NPAAA clade</taxon>
        <taxon>indigoferoid/millettioid clade</taxon>
        <taxon>Phaseoleae</taxon>
        <taxon>Mucuna</taxon>
    </lineage>
</organism>
<evidence type="ECO:0000259" key="4">
    <source>
        <dbReference type="Pfam" id="PF07727"/>
    </source>
</evidence>
<keyword evidence="3" id="KW-0812">Transmembrane</keyword>
<accession>A0A371GNX8</accession>
<evidence type="ECO:0000313" key="7">
    <source>
        <dbReference type="Proteomes" id="UP000257109"/>
    </source>
</evidence>
<gene>
    <name evidence="6" type="ORF">CR513_25678</name>
</gene>
<reference evidence="6" key="1">
    <citation type="submission" date="2018-05" db="EMBL/GenBank/DDBJ databases">
        <title>Draft genome of Mucuna pruriens seed.</title>
        <authorList>
            <person name="Nnadi N.E."/>
            <person name="Vos R."/>
            <person name="Hasami M.H."/>
            <person name="Devisetty U.K."/>
            <person name="Aguiy J.C."/>
        </authorList>
    </citation>
    <scope>NUCLEOTIDE SEQUENCE [LARGE SCALE GENOMIC DNA]</scope>
    <source>
        <strain evidence="6">JCA_2017</strain>
    </source>
</reference>
<dbReference type="InterPro" id="IPR057670">
    <property type="entry name" value="SH3_retrovirus"/>
</dbReference>
<evidence type="ECO:0000313" key="6">
    <source>
        <dbReference type="EMBL" id="RDX92226.1"/>
    </source>
</evidence>
<proteinExistence type="predicted"/>
<dbReference type="SUPFAM" id="SSF53098">
    <property type="entry name" value="Ribonuclease H-like"/>
    <property type="match status" value="1"/>
</dbReference>